<proteinExistence type="predicted"/>
<dbReference type="AlphaFoldDB" id="A0A061F0Q3"/>
<dbReference type="eggNOG" id="ENOG502S761">
    <property type="taxonomic scope" value="Eukaryota"/>
</dbReference>
<sequence>MNGTEISILKPPNEISFSGLLKSNDSAALEPQINLEILSDFSHQPLERKLPDQELGTLLVLSDFSQSHSSWPETVTFLHSSGCRSRYSLEILRDFSHQPLERKLPDQKLGTLLVLSDFSQSHSSWPETMRLLHSSGYRSRFVRGLCG</sequence>
<dbReference type="Gramene" id="EOY10237">
    <property type="protein sequence ID" value="EOY10237"/>
    <property type="gene ID" value="TCM_025598"/>
</dbReference>
<evidence type="ECO:0000313" key="1">
    <source>
        <dbReference type="EMBL" id="EOY10237.1"/>
    </source>
</evidence>
<protein>
    <submittedName>
        <fullName evidence="1">Uncharacterized protein</fullName>
    </submittedName>
</protein>
<accession>A0A061F0Q3</accession>
<dbReference type="InParanoid" id="A0A061F0Q3"/>
<gene>
    <name evidence="1" type="ORF">TCM_025598</name>
</gene>
<keyword evidence="2" id="KW-1185">Reference proteome</keyword>
<organism evidence="1 2">
    <name type="scientific">Theobroma cacao</name>
    <name type="common">Cacao</name>
    <name type="synonym">Cocoa</name>
    <dbReference type="NCBI Taxonomy" id="3641"/>
    <lineage>
        <taxon>Eukaryota</taxon>
        <taxon>Viridiplantae</taxon>
        <taxon>Streptophyta</taxon>
        <taxon>Embryophyta</taxon>
        <taxon>Tracheophyta</taxon>
        <taxon>Spermatophyta</taxon>
        <taxon>Magnoliopsida</taxon>
        <taxon>eudicotyledons</taxon>
        <taxon>Gunneridae</taxon>
        <taxon>Pentapetalae</taxon>
        <taxon>rosids</taxon>
        <taxon>malvids</taxon>
        <taxon>Malvales</taxon>
        <taxon>Malvaceae</taxon>
        <taxon>Byttnerioideae</taxon>
        <taxon>Theobroma</taxon>
    </lineage>
</organism>
<evidence type="ECO:0000313" key="2">
    <source>
        <dbReference type="Proteomes" id="UP000026915"/>
    </source>
</evidence>
<dbReference type="HOGENOM" id="CLU_1771410_0_0_1"/>
<name>A0A061F0Q3_THECC</name>
<dbReference type="EMBL" id="CM001883">
    <property type="protein sequence ID" value="EOY10237.1"/>
    <property type="molecule type" value="Genomic_DNA"/>
</dbReference>
<reference evidence="1 2" key="1">
    <citation type="journal article" date="2013" name="Genome Biol.">
        <title>The genome sequence of the most widely cultivated cacao type and its use to identify candidate genes regulating pod color.</title>
        <authorList>
            <person name="Motamayor J.C."/>
            <person name="Mockaitis K."/>
            <person name="Schmutz J."/>
            <person name="Haiminen N."/>
            <person name="Iii D.L."/>
            <person name="Cornejo O."/>
            <person name="Findley S.D."/>
            <person name="Zheng P."/>
            <person name="Utro F."/>
            <person name="Royaert S."/>
            <person name="Saski C."/>
            <person name="Jenkins J."/>
            <person name="Podicheti R."/>
            <person name="Zhao M."/>
            <person name="Scheffler B.E."/>
            <person name="Stack J.C."/>
            <person name="Feltus F.A."/>
            <person name="Mustiga G.M."/>
            <person name="Amores F."/>
            <person name="Phillips W."/>
            <person name="Marelli J.P."/>
            <person name="May G.D."/>
            <person name="Shapiro H."/>
            <person name="Ma J."/>
            <person name="Bustamante C.D."/>
            <person name="Schnell R.J."/>
            <person name="Main D."/>
            <person name="Gilbert D."/>
            <person name="Parida L."/>
            <person name="Kuhn D.N."/>
        </authorList>
    </citation>
    <scope>NUCLEOTIDE SEQUENCE [LARGE SCALE GENOMIC DNA]</scope>
    <source>
        <strain evidence="2">cv. Matina 1-6</strain>
    </source>
</reference>
<dbReference type="Proteomes" id="UP000026915">
    <property type="component" value="Chromosome 5"/>
</dbReference>